<dbReference type="PANTHER" id="PTHR48029:SF3">
    <property type="entry name" value="RNA-BINDING (RRM_RBD_RNP MOTIFS) FAMILY PROTEIN"/>
    <property type="match status" value="1"/>
</dbReference>
<dbReference type="GO" id="GO:0003723">
    <property type="term" value="F:RNA binding"/>
    <property type="evidence" value="ECO:0007669"/>
    <property type="project" value="UniProtKB-UniRule"/>
</dbReference>
<comment type="caution">
    <text evidence="5">The sequence shown here is derived from an EMBL/GenBank/DDBJ whole genome shotgun (WGS) entry which is preliminary data.</text>
</comment>
<evidence type="ECO:0000313" key="6">
    <source>
        <dbReference type="Proteomes" id="UP001604277"/>
    </source>
</evidence>
<dbReference type="InterPro" id="IPR035979">
    <property type="entry name" value="RBD_domain_sf"/>
</dbReference>
<sequence>MKFSISTLSSIIGDLQRLRRFFTPNSTLTTPKLFISGLSRSTIDENLFNAFASFGRLLKAKVIINRASGRSEGFGFVTYETIEDAEKTSEGMNAKFLDGWVIFVDPARPREPLPCQPPKQDTQQSETGFTTNNTIGWYG</sequence>
<gene>
    <name evidence="5" type="ORF">Fot_13552</name>
</gene>
<keyword evidence="6" id="KW-1185">Reference proteome</keyword>
<proteinExistence type="predicted"/>
<name>A0ABD1W3S9_9LAMI</name>
<dbReference type="PANTHER" id="PTHR48029">
    <property type="entry name" value="NUCLEOLAR PROTEIN 8"/>
    <property type="match status" value="1"/>
</dbReference>
<evidence type="ECO:0000313" key="5">
    <source>
        <dbReference type="EMBL" id="KAL2544319.1"/>
    </source>
</evidence>
<evidence type="ECO:0000256" key="3">
    <source>
        <dbReference type="SAM" id="MobiDB-lite"/>
    </source>
</evidence>
<dbReference type="Gene3D" id="3.30.70.330">
    <property type="match status" value="1"/>
</dbReference>
<feature type="domain" description="RRM" evidence="4">
    <location>
        <begin position="31"/>
        <end position="109"/>
    </location>
</feature>
<dbReference type="SMART" id="SM00360">
    <property type="entry name" value="RRM"/>
    <property type="match status" value="1"/>
</dbReference>
<dbReference type="EMBL" id="JBFOLJ010000004">
    <property type="protein sequence ID" value="KAL2544319.1"/>
    <property type="molecule type" value="Genomic_DNA"/>
</dbReference>
<feature type="compositionally biased region" description="Polar residues" evidence="3">
    <location>
        <begin position="119"/>
        <end position="131"/>
    </location>
</feature>
<reference evidence="6" key="1">
    <citation type="submission" date="2024-07" db="EMBL/GenBank/DDBJ databases">
        <title>Two chromosome-level genome assemblies of Korean endemic species Abeliophyllum distichum and Forsythia ovata (Oleaceae).</title>
        <authorList>
            <person name="Jang H."/>
        </authorList>
    </citation>
    <scope>NUCLEOTIDE SEQUENCE [LARGE SCALE GENOMIC DNA]</scope>
</reference>
<dbReference type="AlphaFoldDB" id="A0ABD1W3S9"/>
<keyword evidence="1 2" id="KW-0694">RNA-binding</keyword>
<dbReference type="Pfam" id="PF00076">
    <property type="entry name" value="RRM_1"/>
    <property type="match status" value="1"/>
</dbReference>
<evidence type="ECO:0000259" key="4">
    <source>
        <dbReference type="PROSITE" id="PS50102"/>
    </source>
</evidence>
<accession>A0ABD1W3S9</accession>
<dbReference type="PROSITE" id="PS50102">
    <property type="entry name" value="RRM"/>
    <property type="match status" value="1"/>
</dbReference>
<dbReference type="InterPro" id="IPR012677">
    <property type="entry name" value="Nucleotide-bd_a/b_plait_sf"/>
</dbReference>
<feature type="region of interest" description="Disordered" evidence="3">
    <location>
        <begin position="111"/>
        <end position="131"/>
    </location>
</feature>
<dbReference type="Proteomes" id="UP001604277">
    <property type="component" value="Unassembled WGS sequence"/>
</dbReference>
<protein>
    <submittedName>
        <fullName evidence="5">RNA-binding (RRM/RBD/RNP motif) family protein</fullName>
    </submittedName>
</protein>
<dbReference type="InterPro" id="IPR000504">
    <property type="entry name" value="RRM_dom"/>
</dbReference>
<dbReference type="SUPFAM" id="SSF54928">
    <property type="entry name" value="RNA-binding domain, RBD"/>
    <property type="match status" value="1"/>
</dbReference>
<evidence type="ECO:0000256" key="2">
    <source>
        <dbReference type="PROSITE-ProRule" id="PRU00176"/>
    </source>
</evidence>
<organism evidence="5 6">
    <name type="scientific">Forsythia ovata</name>
    <dbReference type="NCBI Taxonomy" id="205694"/>
    <lineage>
        <taxon>Eukaryota</taxon>
        <taxon>Viridiplantae</taxon>
        <taxon>Streptophyta</taxon>
        <taxon>Embryophyta</taxon>
        <taxon>Tracheophyta</taxon>
        <taxon>Spermatophyta</taxon>
        <taxon>Magnoliopsida</taxon>
        <taxon>eudicotyledons</taxon>
        <taxon>Gunneridae</taxon>
        <taxon>Pentapetalae</taxon>
        <taxon>asterids</taxon>
        <taxon>lamiids</taxon>
        <taxon>Lamiales</taxon>
        <taxon>Oleaceae</taxon>
        <taxon>Forsythieae</taxon>
        <taxon>Forsythia</taxon>
    </lineage>
</organism>
<evidence type="ECO:0000256" key="1">
    <source>
        <dbReference type="ARBA" id="ARBA00022884"/>
    </source>
</evidence>